<dbReference type="EMBL" id="BOPF01000021">
    <property type="protein sequence ID" value="GIJ48467.1"/>
    <property type="molecule type" value="Genomic_DNA"/>
</dbReference>
<evidence type="ECO:0000313" key="3">
    <source>
        <dbReference type="Proteomes" id="UP000619260"/>
    </source>
</evidence>
<feature type="compositionally biased region" description="Polar residues" evidence="1">
    <location>
        <begin position="18"/>
        <end position="38"/>
    </location>
</feature>
<comment type="caution">
    <text evidence="2">The sequence shown here is derived from an EMBL/GenBank/DDBJ whole genome shotgun (WGS) entry which is preliminary data.</text>
</comment>
<name>A0A8J3YQ10_9ACTN</name>
<feature type="compositionally biased region" description="Low complexity" evidence="1">
    <location>
        <begin position="45"/>
        <end position="59"/>
    </location>
</feature>
<gene>
    <name evidence="2" type="ORF">Val02_53530</name>
</gene>
<evidence type="ECO:0008006" key="4">
    <source>
        <dbReference type="Google" id="ProtNLM"/>
    </source>
</evidence>
<feature type="region of interest" description="Disordered" evidence="1">
    <location>
        <begin position="18"/>
        <end position="116"/>
    </location>
</feature>
<evidence type="ECO:0000256" key="1">
    <source>
        <dbReference type="SAM" id="MobiDB-lite"/>
    </source>
</evidence>
<sequence length="296" mass="30588">MLAAVITFAAVVTVTQVSNASSRRWGNQNRGNQSTCKPSNPPAPSTSGRASASTAADGSQDGGVQNGRRVRNYADDGRAGGTRWTDNRGRPCTPSPGTGASTGASAGASSSAAPPLQILGDQCEGVSKLPIHDGFQAGNKCVATEMGEVGPRDTNPSLLITDSPRTVNVGQSFQIKVSTRNLVRDRFLGAAAGGYYKESGFLNAQGLTRGHFHTACRMLANTNAAPEAGADPAFFVATEDGGGGREPDVITITVTGMPSRGIAQCSAWAGDGSHRIPLMELARQTPAFDSVRIIVQ</sequence>
<feature type="compositionally biased region" description="Low complexity" evidence="1">
    <location>
        <begin position="95"/>
        <end position="115"/>
    </location>
</feature>
<protein>
    <recommendedName>
        <fullName evidence="4">Pecanex-like protein 1</fullName>
    </recommendedName>
</protein>
<organism evidence="2 3">
    <name type="scientific">Virgisporangium aliadipatigenens</name>
    <dbReference type="NCBI Taxonomy" id="741659"/>
    <lineage>
        <taxon>Bacteria</taxon>
        <taxon>Bacillati</taxon>
        <taxon>Actinomycetota</taxon>
        <taxon>Actinomycetes</taxon>
        <taxon>Micromonosporales</taxon>
        <taxon>Micromonosporaceae</taxon>
        <taxon>Virgisporangium</taxon>
    </lineage>
</organism>
<dbReference type="Proteomes" id="UP000619260">
    <property type="component" value="Unassembled WGS sequence"/>
</dbReference>
<keyword evidence="3" id="KW-1185">Reference proteome</keyword>
<accession>A0A8J3YQ10</accession>
<dbReference type="AlphaFoldDB" id="A0A8J3YQ10"/>
<evidence type="ECO:0000313" key="2">
    <source>
        <dbReference type="EMBL" id="GIJ48467.1"/>
    </source>
</evidence>
<reference evidence="2" key="1">
    <citation type="submission" date="2021-01" db="EMBL/GenBank/DDBJ databases">
        <title>Whole genome shotgun sequence of Virgisporangium aliadipatigenens NBRC 105644.</title>
        <authorList>
            <person name="Komaki H."/>
            <person name="Tamura T."/>
        </authorList>
    </citation>
    <scope>NUCLEOTIDE SEQUENCE</scope>
    <source>
        <strain evidence="2">NBRC 105644</strain>
    </source>
</reference>
<proteinExistence type="predicted"/>